<dbReference type="PROSITE" id="PS00678">
    <property type="entry name" value="WD_REPEATS_1"/>
    <property type="match status" value="1"/>
</dbReference>
<protein>
    <recommendedName>
        <fullName evidence="6">Novel STAND NTPase 1 domain-containing protein</fullName>
    </recommendedName>
</protein>
<evidence type="ECO:0000313" key="7">
    <source>
        <dbReference type="EMBL" id="GAA2936989.1"/>
    </source>
</evidence>
<feature type="region of interest" description="Disordered" evidence="4">
    <location>
        <begin position="679"/>
        <end position="713"/>
    </location>
</feature>
<dbReference type="Pfam" id="PF00400">
    <property type="entry name" value="WD40"/>
    <property type="match status" value="4"/>
</dbReference>
<feature type="repeat" description="WD" evidence="3">
    <location>
        <begin position="468"/>
        <end position="501"/>
    </location>
</feature>
<feature type="compositionally biased region" description="Basic and acidic residues" evidence="4">
    <location>
        <begin position="703"/>
        <end position="713"/>
    </location>
</feature>
<organism evidence="7 8">
    <name type="scientific">Streptomyces thioluteus</name>
    <dbReference type="NCBI Taxonomy" id="66431"/>
    <lineage>
        <taxon>Bacteria</taxon>
        <taxon>Bacillati</taxon>
        <taxon>Actinomycetota</taxon>
        <taxon>Actinomycetes</taxon>
        <taxon>Kitasatosporales</taxon>
        <taxon>Streptomycetaceae</taxon>
        <taxon>Streptomyces</taxon>
    </lineage>
</organism>
<dbReference type="InterPro" id="IPR019775">
    <property type="entry name" value="WD40_repeat_CS"/>
</dbReference>
<dbReference type="PANTHER" id="PTHR44129">
    <property type="entry name" value="WD REPEAT-CONTAINING PROTEIN POP1"/>
    <property type="match status" value="1"/>
</dbReference>
<evidence type="ECO:0000256" key="5">
    <source>
        <dbReference type="SAM" id="Phobius"/>
    </source>
</evidence>
<keyword evidence="1 3" id="KW-0853">WD repeat</keyword>
<dbReference type="Gene3D" id="2.130.10.10">
    <property type="entry name" value="YVTN repeat-like/Quinoprotein amine dehydrogenase"/>
    <property type="match status" value="4"/>
</dbReference>
<evidence type="ECO:0000313" key="8">
    <source>
        <dbReference type="Proteomes" id="UP001501102"/>
    </source>
</evidence>
<evidence type="ECO:0000259" key="6">
    <source>
        <dbReference type="Pfam" id="PF20703"/>
    </source>
</evidence>
<dbReference type="InterPro" id="IPR049052">
    <property type="entry name" value="nSTAND1"/>
</dbReference>
<dbReference type="SUPFAM" id="SSF82171">
    <property type="entry name" value="DPP6 N-terminal domain-like"/>
    <property type="match status" value="1"/>
</dbReference>
<feature type="repeat" description="WD" evidence="3">
    <location>
        <begin position="520"/>
        <end position="545"/>
    </location>
</feature>
<dbReference type="InterPro" id="IPR036322">
    <property type="entry name" value="WD40_repeat_dom_sf"/>
</dbReference>
<dbReference type="CDD" id="cd00200">
    <property type="entry name" value="WD40"/>
    <property type="match status" value="1"/>
</dbReference>
<proteinExistence type="predicted"/>
<accession>A0ABN3X433</accession>
<gene>
    <name evidence="7" type="ORF">GCM10020221_35930</name>
</gene>
<dbReference type="SUPFAM" id="SSF69322">
    <property type="entry name" value="Tricorn protease domain 2"/>
    <property type="match status" value="1"/>
</dbReference>
<evidence type="ECO:0000256" key="1">
    <source>
        <dbReference type="ARBA" id="ARBA00022574"/>
    </source>
</evidence>
<feature type="transmembrane region" description="Helical" evidence="5">
    <location>
        <begin position="295"/>
        <end position="316"/>
    </location>
</feature>
<evidence type="ECO:0000256" key="2">
    <source>
        <dbReference type="ARBA" id="ARBA00022737"/>
    </source>
</evidence>
<keyword evidence="5" id="KW-1133">Transmembrane helix</keyword>
<dbReference type="SMART" id="SM00320">
    <property type="entry name" value="WD40"/>
    <property type="match status" value="6"/>
</dbReference>
<sequence length="1087" mass="118233">MCAGDGGPRVVLGLRADHYGSCLAHPELVQALEHRQFTVPPMDAKALRDAVEEPAREAGLVLEAGLTDRLLADLEEDADLGEDADASDDVTALPFLAHALRETWLRRSGAALTLAGYQATGGIRKSVAMATEALYQELDGPGRSALRELLLRMVHLTARAEAVRRRLDLPALLADRPEEDRRRIGAVWERLAAARLVTVDQGGAQISHEALLRAWLRLRSWIREARAELLAHQQLSEAAAAWEEHGRDPGYLYTGSRLAAVRPLLTAPGMTLTTGERAFAEAGLRSARRARLRRTVVASVSGCLALLLTAVGTFALSERSRSQERAAELASKRIAAQAEALRSRDPAAALDLSLAAYRAAATAEARTSLLRSAMTPVSLTLTGHKDRVLNLALHKSGRVMASSSKDGTVRLWDIGDPYRPAPGAVLRTGKGVALAWRPDGRYLVATSADTFFVWDTSDPFRPREVARAAGGGQGIHGVAFSPDGRTVAVASARGRVRLWNMGDPARPVSTMFRVQSDQDVRAVAYRPDGKVLATGLDDGTVQLWEPGRTGEFEQLATTKGEPVGSLAFRPDGRRLAAGALRFVRFWDTEDPRHPRGLPNGLGSLQPQYVAVAFSADGQHIAAASTAEREVQTFDLDDKHGRADQGSRLPIGEPAWSVTYLPGGRGLAVGDETGRILLNLPPPRSLPGSVTDRTMGETGSATDESGRHLITDGYRENSPPVRVWDIGAPGRVPRRIAELSREWEQARFFPGGLVVSWNTGRTRLKLWRLDGDRLRPAHEFPRPEEVKKDTNWTEFSVNRDATLLALRAPGDDAMRLWDIRDRDHPRQLGRMPWPQGDGRVVAGFSGSKGLVAMMSNSSTQVWDVRDARHPRPAGKAKGRPFSTLGHDGRVALLTQETKQPTRTSELRLWTVDDDGTPHRSRSIGEDVDSIAALSGRALLTLSKDGRPAVWDLRKPQRGVPLPGPAPRMRYVMVSEERRLAVARNYEGALGIWRVSEPDGARPGGDDELLALFTDGDIGKVHELDDATGDLFVETGFAGPVAALGARTIVVSTDTDRLRAGLCAVRSTRVPEERWRELLPGVGRRDGCG</sequence>
<feature type="repeat" description="WD" evidence="3">
    <location>
        <begin position="381"/>
        <end position="414"/>
    </location>
</feature>
<dbReference type="InterPro" id="IPR050349">
    <property type="entry name" value="WD_LIS1/nudF_dynein_reg"/>
</dbReference>
<dbReference type="InterPro" id="IPR015943">
    <property type="entry name" value="WD40/YVTN_repeat-like_dom_sf"/>
</dbReference>
<evidence type="ECO:0000256" key="4">
    <source>
        <dbReference type="SAM" id="MobiDB-lite"/>
    </source>
</evidence>
<keyword evidence="5" id="KW-0472">Membrane</keyword>
<reference evidence="7 8" key="1">
    <citation type="journal article" date="2019" name="Int. J. Syst. Evol. Microbiol.">
        <title>The Global Catalogue of Microorganisms (GCM) 10K type strain sequencing project: providing services to taxonomists for standard genome sequencing and annotation.</title>
        <authorList>
            <consortium name="The Broad Institute Genomics Platform"/>
            <consortium name="The Broad Institute Genome Sequencing Center for Infectious Disease"/>
            <person name="Wu L."/>
            <person name="Ma J."/>
        </authorList>
    </citation>
    <scope>NUCLEOTIDE SEQUENCE [LARGE SCALE GENOMIC DNA]</scope>
    <source>
        <strain evidence="7 8">JCM 4087</strain>
    </source>
</reference>
<dbReference type="Proteomes" id="UP001501102">
    <property type="component" value="Unassembled WGS sequence"/>
</dbReference>
<dbReference type="PROSITE" id="PS50294">
    <property type="entry name" value="WD_REPEATS_REGION"/>
    <property type="match status" value="3"/>
</dbReference>
<name>A0ABN3X433_STRTU</name>
<keyword evidence="5" id="KW-0812">Transmembrane</keyword>
<dbReference type="Pfam" id="PF20703">
    <property type="entry name" value="nSTAND1"/>
    <property type="match status" value="1"/>
</dbReference>
<dbReference type="EMBL" id="BAAAXZ010000135">
    <property type="protein sequence ID" value="GAA2936989.1"/>
    <property type="molecule type" value="Genomic_DNA"/>
</dbReference>
<evidence type="ECO:0000256" key="3">
    <source>
        <dbReference type="PROSITE-ProRule" id="PRU00221"/>
    </source>
</evidence>
<comment type="caution">
    <text evidence="7">The sequence shown here is derived from an EMBL/GenBank/DDBJ whole genome shotgun (WGS) entry which is preliminary data.</text>
</comment>
<feature type="domain" description="Novel STAND NTPase 1" evidence="6">
    <location>
        <begin position="9"/>
        <end position="249"/>
    </location>
</feature>
<dbReference type="InterPro" id="IPR001680">
    <property type="entry name" value="WD40_rpt"/>
</dbReference>
<dbReference type="SUPFAM" id="SSF50978">
    <property type="entry name" value="WD40 repeat-like"/>
    <property type="match status" value="1"/>
</dbReference>
<keyword evidence="8" id="KW-1185">Reference proteome</keyword>
<keyword evidence="2" id="KW-0677">Repeat</keyword>
<dbReference type="PROSITE" id="PS50082">
    <property type="entry name" value="WD_REPEATS_2"/>
    <property type="match status" value="3"/>
</dbReference>